<dbReference type="InterPro" id="IPR027417">
    <property type="entry name" value="P-loop_NTPase"/>
</dbReference>
<evidence type="ECO:0000256" key="1">
    <source>
        <dbReference type="ARBA" id="ARBA00022741"/>
    </source>
</evidence>
<name>A0A0F9ETY2_9ZZZZ</name>
<sequence>LIWRGPVAHKAFQQCLLGTEWGELDYLLIDMPPGTGDVHITLVQTAPLTGAVLVSTPQDVGLTISLKTLRMFEQTLQPKGTHRQNSGCP</sequence>
<organism evidence="3">
    <name type="scientific">marine sediment metagenome</name>
    <dbReference type="NCBI Taxonomy" id="412755"/>
    <lineage>
        <taxon>unclassified sequences</taxon>
        <taxon>metagenomes</taxon>
        <taxon>ecological metagenomes</taxon>
    </lineage>
</organism>
<dbReference type="SUPFAM" id="SSF52540">
    <property type="entry name" value="P-loop containing nucleoside triphosphate hydrolases"/>
    <property type="match status" value="1"/>
</dbReference>
<comment type="caution">
    <text evidence="3">The sequence shown here is derived from an EMBL/GenBank/DDBJ whole genome shotgun (WGS) entry which is preliminary data.</text>
</comment>
<keyword evidence="1" id="KW-0547">Nucleotide-binding</keyword>
<dbReference type="GO" id="GO:0016226">
    <property type="term" value="P:iron-sulfur cluster assembly"/>
    <property type="evidence" value="ECO:0007669"/>
    <property type="project" value="InterPro"/>
</dbReference>
<dbReference type="PROSITE" id="PS01215">
    <property type="entry name" value="MRP"/>
    <property type="match status" value="1"/>
</dbReference>
<protein>
    <recommendedName>
        <fullName evidence="4">MIP18 family-like domain-containing protein</fullName>
    </recommendedName>
</protein>
<keyword evidence="2" id="KW-0067">ATP-binding</keyword>
<proteinExistence type="predicted"/>
<dbReference type="Pfam" id="PF10609">
    <property type="entry name" value="ParA"/>
    <property type="match status" value="1"/>
</dbReference>
<evidence type="ECO:0000256" key="2">
    <source>
        <dbReference type="ARBA" id="ARBA00022840"/>
    </source>
</evidence>
<dbReference type="Gene3D" id="3.40.50.300">
    <property type="entry name" value="P-loop containing nucleotide triphosphate hydrolases"/>
    <property type="match status" value="1"/>
</dbReference>
<dbReference type="GO" id="GO:0005524">
    <property type="term" value="F:ATP binding"/>
    <property type="evidence" value="ECO:0007669"/>
    <property type="project" value="UniProtKB-KW"/>
</dbReference>
<evidence type="ECO:0000313" key="3">
    <source>
        <dbReference type="EMBL" id="KKL69741.1"/>
    </source>
</evidence>
<gene>
    <name evidence="3" type="ORF">LCGC14_2111860</name>
</gene>
<dbReference type="EMBL" id="LAZR01026119">
    <property type="protein sequence ID" value="KKL69741.1"/>
    <property type="molecule type" value="Genomic_DNA"/>
</dbReference>
<accession>A0A0F9ETY2</accession>
<dbReference type="PANTHER" id="PTHR42961">
    <property type="entry name" value="IRON-SULFUR PROTEIN NUBPL"/>
    <property type="match status" value="1"/>
</dbReference>
<dbReference type="InterPro" id="IPR033756">
    <property type="entry name" value="YlxH/NBP35"/>
</dbReference>
<dbReference type="InterPro" id="IPR044304">
    <property type="entry name" value="NUBPL-like"/>
</dbReference>
<dbReference type="InterPro" id="IPR000808">
    <property type="entry name" value="Mrp-like_CS"/>
</dbReference>
<feature type="non-terminal residue" evidence="3">
    <location>
        <position position="1"/>
    </location>
</feature>
<reference evidence="3" key="1">
    <citation type="journal article" date="2015" name="Nature">
        <title>Complex archaea that bridge the gap between prokaryotes and eukaryotes.</title>
        <authorList>
            <person name="Spang A."/>
            <person name="Saw J.H."/>
            <person name="Jorgensen S.L."/>
            <person name="Zaremba-Niedzwiedzka K."/>
            <person name="Martijn J."/>
            <person name="Lind A.E."/>
            <person name="van Eijk R."/>
            <person name="Schleper C."/>
            <person name="Guy L."/>
            <person name="Ettema T.J."/>
        </authorList>
    </citation>
    <scope>NUCLEOTIDE SEQUENCE</scope>
</reference>
<dbReference type="AlphaFoldDB" id="A0A0F9ETY2"/>
<dbReference type="GO" id="GO:0051539">
    <property type="term" value="F:4 iron, 4 sulfur cluster binding"/>
    <property type="evidence" value="ECO:0007669"/>
    <property type="project" value="TreeGrafter"/>
</dbReference>
<dbReference type="PANTHER" id="PTHR42961:SF2">
    <property type="entry name" value="IRON-SULFUR PROTEIN NUBPL"/>
    <property type="match status" value="1"/>
</dbReference>
<evidence type="ECO:0008006" key="4">
    <source>
        <dbReference type="Google" id="ProtNLM"/>
    </source>
</evidence>